<dbReference type="Proteomes" id="UP000243494">
    <property type="component" value="Unassembled WGS sequence"/>
</dbReference>
<name>A0A371IQW9_9FIRM</name>
<sequence>MDWITLEEVLDLPYGTKIERYESDWVYIIEQELKIINLDKESERDYPAITSDILKAKFRIIQ</sequence>
<reference evidence="1 2" key="1">
    <citation type="journal article" date="2017" name="Genome Announc.">
        <title>Draft Genome Sequence of Romboutsia maritimum sp. nov. Strain CCRI-22766(T), Isolated from Coastal Estuarine Mud.</title>
        <authorList>
            <person name="Maheux A.F."/>
            <person name="Boudreau D.K."/>
            <person name="Berube E."/>
            <person name="Boissinot M."/>
            <person name="Raymond F."/>
            <person name="Brodeur S."/>
            <person name="Corbeil J."/>
            <person name="Brightwell G."/>
            <person name="Broda D."/>
            <person name="Omar R.F."/>
            <person name="Bergeron M.G."/>
        </authorList>
    </citation>
    <scope>NUCLEOTIDE SEQUENCE [LARGE SCALE GENOMIC DNA]</scope>
    <source>
        <strain evidence="1 2">CCRI-22766</strain>
    </source>
</reference>
<proteinExistence type="predicted"/>
<dbReference type="AlphaFoldDB" id="A0A371IQW9"/>
<evidence type="ECO:0000313" key="1">
    <source>
        <dbReference type="EMBL" id="RDY22864.1"/>
    </source>
</evidence>
<evidence type="ECO:0000313" key="2">
    <source>
        <dbReference type="Proteomes" id="UP000243494"/>
    </source>
</evidence>
<dbReference type="RefSeq" id="WP_095405372.1">
    <property type="nucleotide sequence ID" value="NZ_NOJZ02000024.1"/>
</dbReference>
<dbReference type="EMBL" id="NOJZ02000024">
    <property type="protein sequence ID" value="RDY22864.1"/>
    <property type="molecule type" value="Genomic_DNA"/>
</dbReference>
<gene>
    <name evidence="1" type="ORF">CHF27_011120</name>
</gene>
<protein>
    <submittedName>
        <fullName evidence="1">Uncharacterized protein</fullName>
    </submittedName>
</protein>
<accession>A0A371IQW9</accession>
<comment type="caution">
    <text evidence="1">The sequence shown here is derived from an EMBL/GenBank/DDBJ whole genome shotgun (WGS) entry which is preliminary data.</text>
</comment>
<organism evidence="1 2">
    <name type="scientific">Romboutsia maritimum</name>
    <dbReference type="NCBI Taxonomy" id="2020948"/>
    <lineage>
        <taxon>Bacteria</taxon>
        <taxon>Bacillati</taxon>
        <taxon>Bacillota</taxon>
        <taxon>Clostridia</taxon>
        <taxon>Peptostreptococcales</taxon>
        <taxon>Peptostreptococcaceae</taxon>
        <taxon>Romboutsia</taxon>
    </lineage>
</organism>
<keyword evidence="2" id="KW-1185">Reference proteome</keyword>